<dbReference type="GO" id="GO:0005737">
    <property type="term" value="C:cytoplasm"/>
    <property type="evidence" value="ECO:0007669"/>
    <property type="project" value="TreeGrafter"/>
</dbReference>
<dbReference type="InterPro" id="IPR056260">
    <property type="entry name" value="Dredd_2nd"/>
</dbReference>
<dbReference type="InterPro" id="IPR002398">
    <property type="entry name" value="Pept_C14"/>
</dbReference>
<evidence type="ECO:0000259" key="4">
    <source>
        <dbReference type="PROSITE" id="PS50208"/>
    </source>
</evidence>
<evidence type="ECO:0008006" key="6">
    <source>
        <dbReference type="Google" id="ProtNLM"/>
    </source>
</evidence>
<reference evidence="5" key="1">
    <citation type="submission" date="2020-11" db="EMBL/GenBank/DDBJ databases">
        <authorList>
            <person name="Tran Van P."/>
        </authorList>
    </citation>
    <scope>NUCLEOTIDE SEQUENCE</scope>
</reference>
<dbReference type="PRINTS" id="PR00376">
    <property type="entry name" value="IL1BCENZYME"/>
</dbReference>
<feature type="domain" description="Caspase family p10" evidence="3">
    <location>
        <begin position="537"/>
        <end position="627"/>
    </location>
</feature>
<protein>
    <recommendedName>
        <fullName evidence="6">Caspase-8</fullName>
    </recommendedName>
</protein>
<dbReference type="PROSITE" id="PS50208">
    <property type="entry name" value="CASPASE_P20"/>
    <property type="match status" value="1"/>
</dbReference>
<dbReference type="PANTHER" id="PTHR10454:SF247">
    <property type="entry name" value="DEATH RELATED CED-3_NEDD2-LIKE PROTEIN"/>
    <property type="match status" value="1"/>
</dbReference>
<dbReference type="Pfam" id="PF23724">
    <property type="entry name" value="Dredd_2nd"/>
    <property type="match status" value="1"/>
</dbReference>
<dbReference type="GO" id="GO:0043525">
    <property type="term" value="P:positive regulation of neuron apoptotic process"/>
    <property type="evidence" value="ECO:0007669"/>
    <property type="project" value="TreeGrafter"/>
</dbReference>
<dbReference type="InterPro" id="IPR001309">
    <property type="entry name" value="Pept_C14_p20"/>
</dbReference>
<feature type="domain" description="Caspase family p20" evidence="4">
    <location>
        <begin position="374"/>
        <end position="512"/>
    </location>
</feature>
<proteinExistence type="inferred from homology"/>
<dbReference type="InterPro" id="IPR029030">
    <property type="entry name" value="Caspase-like_dom_sf"/>
</dbReference>
<dbReference type="GO" id="GO:0006915">
    <property type="term" value="P:apoptotic process"/>
    <property type="evidence" value="ECO:0007669"/>
    <property type="project" value="TreeGrafter"/>
</dbReference>
<evidence type="ECO:0000313" key="5">
    <source>
        <dbReference type="EMBL" id="CAD7439873.1"/>
    </source>
</evidence>
<name>A0A7R9HXN0_9NEOP</name>
<dbReference type="SMART" id="SM00115">
    <property type="entry name" value="CASc"/>
    <property type="match status" value="1"/>
</dbReference>
<dbReference type="EMBL" id="OD564810">
    <property type="protein sequence ID" value="CAD7439873.1"/>
    <property type="molecule type" value="Genomic_DNA"/>
</dbReference>
<accession>A0A7R9HXN0</accession>
<dbReference type="SUPFAM" id="SSF52129">
    <property type="entry name" value="Caspase-like"/>
    <property type="match status" value="1"/>
</dbReference>
<dbReference type="GO" id="GO:0006508">
    <property type="term" value="P:proteolysis"/>
    <property type="evidence" value="ECO:0007669"/>
    <property type="project" value="InterPro"/>
</dbReference>
<dbReference type="PANTHER" id="PTHR10454">
    <property type="entry name" value="CASPASE"/>
    <property type="match status" value="1"/>
</dbReference>
<dbReference type="Gene3D" id="3.40.50.1460">
    <property type="match status" value="1"/>
</dbReference>
<dbReference type="InterPro" id="IPR015917">
    <property type="entry name" value="Pept_C14A"/>
</dbReference>
<dbReference type="InterPro" id="IPR011600">
    <property type="entry name" value="Pept_C14_caspase"/>
</dbReference>
<comment type="similarity">
    <text evidence="1 2">Belongs to the peptidase C14A family.</text>
</comment>
<evidence type="ECO:0000259" key="3">
    <source>
        <dbReference type="PROSITE" id="PS50207"/>
    </source>
</evidence>
<evidence type="ECO:0000256" key="1">
    <source>
        <dbReference type="ARBA" id="ARBA00010134"/>
    </source>
</evidence>
<sequence>MLLLDNPDSCESQFNDFLEYTSSRSFTFWIVSLTFLDDLLHGHPIKSPWYLNFDSEMEDITIPKIFRDLFYPNNEDHLTVDAAHVGSHSECDNIHKPSRYLRSVSFKDNIKSDIVEIVEAELDFNDKVSLIFLLFDDVEFALQTLKMSLESRNFHPSISHSFRLADWARSNESVGNVEWQERFIEALSIIQNFRVLDQLGYCKQEVIERYLPHIRDTVLEVDLMRKALYWIIEHLDVDKAARLVDLAAEEATKLNIKLDKYDPKYLEINFLGWNSKKYITFSCSAVRSEISVYNLIKLLKVIEEPDMSEFLDSISRRYKKAVEIESPLSSLSSEQSDYSNSFSRPSLSHSVASNYEGKSSNFDRQDYYHIDPNNVGFCVIINQKKFYNETNPKLKDQLPIRPLEDRLGTDVDRDRLVEVFQSMGFNIHFWRESLTHIEIIDAIRYSATNLFKREHSCFVLCIMSHGKKDAIYGSNSIPVLIREIENDISGKNYPHLLGKPKIIIIQACQGDTLQDVLEQTELEEDGPNSSIREPYREVYTTSQLSNQLTFWSTVPGFASFRHPIKGTWFIEALHNEMLQQEPGMDIFSIFTRVNNKISSRRHKPMNGQMWKGMTPVFQVALTKKLLLPLHPAAQVATAKKIICRFLFYQLYDEYVRRNITILAEQRRDDP</sequence>
<dbReference type="InterPro" id="IPR002138">
    <property type="entry name" value="Pept_C14_p10"/>
</dbReference>
<dbReference type="PROSITE" id="PS50207">
    <property type="entry name" value="CASPASE_P10"/>
    <property type="match status" value="1"/>
</dbReference>
<gene>
    <name evidence="5" type="ORF">TBIB3V08_LOCUS2417</name>
</gene>
<dbReference type="GO" id="GO:0004197">
    <property type="term" value="F:cysteine-type endopeptidase activity"/>
    <property type="evidence" value="ECO:0007669"/>
    <property type="project" value="InterPro"/>
</dbReference>
<dbReference type="PROSITE" id="PS01122">
    <property type="entry name" value="CASPASE_CYS"/>
    <property type="match status" value="1"/>
</dbReference>
<evidence type="ECO:0000256" key="2">
    <source>
        <dbReference type="RuleBase" id="RU003971"/>
    </source>
</evidence>
<dbReference type="Pfam" id="PF23725">
    <property type="entry name" value="Dredd_N"/>
    <property type="match status" value="1"/>
</dbReference>
<dbReference type="InterPro" id="IPR033139">
    <property type="entry name" value="Caspase_cys_AS"/>
</dbReference>
<dbReference type="Pfam" id="PF00656">
    <property type="entry name" value="Peptidase_C14"/>
    <property type="match status" value="1"/>
</dbReference>
<organism evidence="5">
    <name type="scientific">Timema bartmani</name>
    <dbReference type="NCBI Taxonomy" id="61472"/>
    <lineage>
        <taxon>Eukaryota</taxon>
        <taxon>Metazoa</taxon>
        <taxon>Ecdysozoa</taxon>
        <taxon>Arthropoda</taxon>
        <taxon>Hexapoda</taxon>
        <taxon>Insecta</taxon>
        <taxon>Pterygota</taxon>
        <taxon>Neoptera</taxon>
        <taxon>Polyneoptera</taxon>
        <taxon>Phasmatodea</taxon>
        <taxon>Timematodea</taxon>
        <taxon>Timematoidea</taxon>
        <taxon>Timematidae</taxon>
        <taxon>Timema</taxon>
    </lineage>
</organism>
<dbReference type="AlphaFoldDB" id="A0A7R9HXN0"/>
<dbReference type="InterPro" id="IPR056259">
    <property type="entry name" value="Dredd_N"/>
</dbReference>